<evidence type="ECO:0000313" key="2">
    <source>
        <dbReference type="Proteomes" id="UP000184275"/>
    </source>
</evidence>
<keyword evidence="2" id="KW-1185">Reference proteome</keyword>
<organism evidence="1 2">
    <name type="scientific">Fibrobacter intestinalis</name>
    <dbReference type="NCBI Taxonomy" id="28122"/>
    <lineage>
        <taxon>Bacteria</taxon>
        <taxon>Pseudomonadati</taxon>
        <taxon>Fibrobacterota</taxon>
        <taxon>Fibrobacteria</taxon>
        <taxon>Fibrobacterales</taxon>
        <taxon>Fibrobacteraceae</taxon>
        <taxon>Fibrobacter</taxon>
    </lineage>
</organism>
<reference evidence="2" key="1">
    <citation type="submission" date="2016-11" db="EMBL/GenBank/DDBJ databases">
        <authorList>
            <person name="Varghese N."/>
            <person name="Submissions S."/>
        </authorList>
    </citation>
    <scope>NUCLEOTIDE SEQUENCE [LARGE SCALE GENOMIC DNA]</scope>
    <source>
        <strain evidence="2">UWOS</strain>
    </source>
</reference>
<name>A0A1M6VD48_9BACT</name>
<dbReference type="EMBL" id="FRAW01000018">
    <property type="protein sequence ID" value="SHK79294.1"/>
    <property type="molecule type" value="Genomic_DNA"/>
</dbReference>
<protein>
    <submittedName>
        <fullName evidence="1">Uncharacterized protein</fullName>
    </submittedName>
</protein>
<evidence type="ECO:0000313" key="1">
    <source>
        <dbReference type="EMBL" id="SHK79294.1"/>
    </source>
</evidence>
<sequence>MEIKFTSKFNDNLQEFCDYMAGFHLNDPNYSSKLRDAILKYLGNPKARYNEAHYCDSKTLGKVPSGSGAETPENKKLKKFEIIEFPKTSGEFYKPKNPLARIYY</sequence>
<dbReference type="Proteomes" id="UP000184275">
    <property type="component" value="Unassembled WGS sequence"/>
</dbReference>
<accession>A0A1M6VD48</accession>
<proteinExistence type="predicted"/>
<dbReference type="AlphaFoldDB" id="A0A1M6VD48"/>
<gene>
    <name evidence="1" type="ORF">SAMN05720469_11811</name>
</gene>
<dbReference type="RefSeq" id="WP_143159417.1">
    <property type="nucleotide sequence ID" value="NZ_FRAW01000018.1"/>
</dbReference>